<dbReference type="GO" id="GO:0009289">
    <property type="term" value="C:pilus"/>
    <property type="evidence" value="ECO:0007669"/>
    <property type="project" value="UniProtKB-SubCell"/>
</dbReference>
<evidence type="ECO:0000256" key="4">
    <source>
        <dbReference type="ARBA" id="ARBA00023263"/>
    </source>
</evidence>
<keyword evidence="4" id="KW-0281">Fimbrium</keyword>
<comment type="similarity">
    <text evidence="2">Belongs to the bacteroidetes fimbrillin superfamily. FimA/Mfa1 family.</text>
</comment>
<dbReference type="OrthoDB" id="1099098at2"/>
<dbReference type="Pfam" id="PF06321">
    <property type="entry name" value="P_gingi_FimA"/>
    <property type="match status" value="1"/>
</dbReference>
<proteinExistence type="inferred from homology"/>
<evidence type="ECO:0000256" key="3">
    <source>
        <dbReference type="ARBA" id="ARBA00022729"/>
    </source>
</evidence>
<evidence type="ECO:0000256" key="1">
    <source>
        <dbReference type="ARBA" id="ARBA00004561"/>
    </source>
</evidence>
<feature type="signal peptide" evidence="5">
    <location>
        <begin position="1"/>
        <end position="25"/>
    </location>
</feature>
<reference evidence="7 8" key="1">
    <citation type="submission" date="2018-08" db="EMBL/GenBank/DDBJ databases">
        <title>A genome reference for cultivated species of the human gut microbiota.</title>
        <authorList>
            <person name="Zou Y."/>
            <person name="Xue W."/>
            <person name="Luo G."/>
        </authorList>
    </citation>
    <scope>NUCLEOTIDE SEQUENCE [LARGE SCALE GENOMIC DNA]</scope>
    <source>
        <strain evidence="7 8">OF03-9BH</strain>
    </source>
</reference>
<keyword evidence="3 5" id="KW-0732">Signal</keyword>
<gene>
    <name evidence="7" type="ORF">DXA68_03525</name>
</gene>
<accession>A0A413HAB6</accession>
<feature type="chain" id="PRO_5019436347" description="Major fimbrial subunit protein N-terminal domain-containing protein" evidence="5">
    <location>
        <begin position="26"/>
        <end position="1082"/>
    </location>
</feature>
<evidence type="ECO:0000313" key="8">
    <source>
        <dbReference type="Proteomes" id="UP000286075"/>
    </source>
</evidence>
<dbReference type="Proteomes" id="UP000286075">
    <property type="component" value="Unassembled WGS sequence"/>
</dbReference>
<feature type="domain" description="Major fimbrial subunit protein N-terminal" evidence="6">
    <location>
        <begin position="45"/>
        <end position="186"/>
    </location>
</feature>
<protein>
    <recommendedName>
        <fullName evidence="6">Major fimbrial subunit protein N-terminal domain-containing protein</fullName>
    </recommendedName>
</protein>
<evidence type="ECO:0000256" key="5">
    <source>
        <dbReference type="SAM" id="SignalP"/>
    </source>
</evidence>
<dbReference type="PROSITE" id="PS51257">
    <property type="entry name" value="PROKAR_LIPOPROTEIN"/>
    <property type="match status" value="1"/>
</dbReference>
<dbReference type="EMBL" id="QSCF01000003">
    <property type="protein sequence ID" value="RGX80639.1"/>
    <property type="molecule type" value="Genomic_DNA"/>
</dbReference>
<dbReference type="AlphaFoldDB" id="A0A413HAB6"/>
<organism evidence="7 8">
    <name type="scientific">Bacteroides stercorirosoris</name>
    <dbReference type="NCBI Taxonomy" id="871324"/>
    <lineage>
        <taxon>Bacteria</taxon>
        <taxon>Pseudomonadati</taxon>
        <taxon>Bacteroidota</taxon>
        <taxon>Bacteroidia</taxon>
        <taxon>Bacteroidales</taxon>
        <taxon>Bacteroidaceae</taxon>
        <taxon>Bacteroides</taxon>
    </lineage>
</organism>
<dbReference type="InterPro" id="IPR029141">
    <property type="entry name" value="FimA_N"/>
</dbReference>
<sequence length="1082" mass="119058">MQYKTSIFRKNFLLAALLAPVWLTGCVQEEFESIPPQTGNGVRFSLTVPDVEMPSVSSRTMTGTGVAKKEDEIKTVDILVFDASKTPAVYLEWVSGTGVTQDLANNNSTVSFSAVLSPTTASTCIVVVANRELGAIASEFTKGKTTKDKVMEDLLHSHTGKWTADGSSVDGYTRIPMYGETEVAKITPSMNSITGINMKRMLARIDIRNSASNFTVEEVYLANYNTIGYIAPAWDANGKLKDPAPDDPNLPADGGKKTEEGDAILYSVSGNTPYNGEIYTFEAPAAADAGGVGQDGASSRKDAVCLIVKGKIGSGKSTFYRVDFTKTGKIGAEVEYLSLKRNYKYIVTVTEASGIGYESFREALASYTVMSNLKFRVIHYNREKVKDVVYNGQYMLGVGESEISVTQHQNNGYAINVFTDHPGGWKATVTEGSDWLGFSAGTATVSGVANEDTQLLLRIPYYHNGITGTTRTATVTLTAGRLTYDIKVTQGVIDPGIIKFVDAYGNELENGLFFPIRNPDGDDLPIEAQTVYVMFSVDKVDAQLYRDVSIDRVQYPAGGLIPQLYRDSRRSFTEKVQTFTVQPAPRRAGDGTSESIGGWWWRWDNLVFNLFDKDGTYLNEVPLPINQGELQFSFRYYPTVGNSRTYKIPLGAEQYLQLFVNNNWTIENVEILDVTGDDGTGLMRPDTDSDIVVGRTNAEPKMYLESVVDPDNNGNGNDVVNRGYDFRLKLNPGKWKEGKSGTIRITFRNVMHTVADAHFPFYSTIDLQMVSEKKSYTTAGDPLFYLYPIRHDNRLLATGGRYEGRKESVADAQTICENIGDGWRLPTASELLLSFAYLNAVGGDATGSNAGYQQDIHGWYRNWSGEYMSSSYYTTGNTTSPYFELGFNVGYPKFIGTNYFRCVRDNNNTGTTKYPYVSVSSSGVVTVVSRNGNEGVDPSVLFASGETPNESEAMNKVAPMFQIENSSVSSVNSWETAKAACESKGGGWRLPTQRELYLIHSLGGSNFSLTNQGFGSPGTISWGGSYQKMAAVHWALTQQDTNQYWVVGYNNANGRYQFDAWGAEKDANWVSYRCVKAVTTIP</sequence>
<dbReference type="RefSeq" id="WP_117986637.1">
    <property type="nucleotide sequence ID" value="NZ_CABMFG010000003.1"/>
</dbReference>
<evidence type="ECO:0000313" key="7">
    <source>
        <dbReference type="EMBL" id="RGX80639.1"/>
    </source>
</evidence>
<comment type="caution">
    <text evidence="7">The sequence shown here is derived from an EMBL/GenBank/DDBJ whole genome shotgun (WGS) entry which is preliminary data.</text>
</comment>
<name>A0A413HAB6_9BACE</name>
<comment type="subcellular location">
    <subcellularLocation>
        <location evidence="1">Fimbrium</location>
    </subcellularLocation>
</comment>
<evidence type="ECO:0000259" key="6">
    <source>
        <dbReference type="Pfam" id="PF06321"/>
    </source>
</evidence>
<evidence type="ECO:0000256" key="2">
    <source>
        <dbReference type="ARBA" id="ARBA00006011"/>
    </source>
</evidence>